<dbReference type="AlphaFoldDB" id="A0A9N9KDT8"/>
<organism evidence="1 2">
    <name type="scientific">Racocetra fulgida</name>
    <dbReference type="NCBI Taxonomy" id="60492"/>
    <lineage>
        <taxon>Eukaryota</taxon>
        <taxon>Fungi</taxon>
        <taxon>Fungi incertae sedis</taxon>
        <taxon>Mucoromycota</taxon>
        <taxon>Glomeromycotina</taxon>
        <taxon>Glomeromycetes</taxon>
        <taxon>Diversisporales</taxon>
        <taxon>Gigasporaceae</taxon>
        <taxon>Racocetra</taxon>
    </lineage>
</organism>
<dbReference type="EMBL" id="CAJVPZ010103378">
    <property type="protein sequence ID" value="CAG8823192.1"/>
    <property type="molecule type" value="Genomic_DNA"/>
</dbReference>
<dbReference type="Proteomes" id="UP000789396">
    <property type="component" value="Unassembled WGS sequence"/>
</dbReference>
<keyword evidence="2" id="KW-1185">Reference proteome</keyword>
<name>A0A9N9KDT8_9GLOM</name>
<feature type="non-terminal residue" evidence="1">
    <location>
        <position position="1"/>
    </location>
</feature>
<comment type="caution">
    <text evidence="1">The sequence shown here is derived from an EMBL/GenBank/DDBJ whole genome shotgun (WGS) entry which is preliminary data.</text>
</comment>
<feature type="non-terminal residue" evidence="1">
    <location>
        <position position="45"/>
    </location>
</feature>
<accession>A0A9N9KDT8</accession>
<sequence>AYEEKLKNNFNEKKLNTRTSYDVEKEYTISSDDLEDEKFNKLRQE</sequence>
<protein>
    <submittedName>
        <fullName evidence="1">10759_t:CDS:1</fullName>
    </submittedName>
</protein>
<gene>
    <name evidence="1" type="ORF">RFULGI_LOCUS19823</name>
</gene>
<evidence type="ECO:0000313" key="1">
    <source>
        <dbReference type="EMBL" id="CAG8823192.1"/>
    </source>
</evidence>
<proteinExistence type="predicted"/>
<evidence type="ECO:0000313" key="2">
    <source>
        <dbReference type="Proteomes" id="UP000789396"/>
    </source>
</evidence>
<reference evidence="1" key="1">
    <citation type="submission" date="2021-06" db="EMBL/GenBank/DDBJ databases">
        <authorList>
            <person name="Kallberg Y."/>
            <person name="Tangrot J."/>
            <person name="Rosling A."/>
        </authorList>
    </citation>
    <scope>NUCLEOTIDE SEQUENCE</scope>
    <source>
        <strain evidence="1">IN212</strain>
    </source>
</reference>